<dbReference type="PANTHER" id="PTHR14187:SF82">
    <property type="entry name" value="FAMILY CHAPERONE, PUTATIVE (AFU_ORTHOLOGUE AFUA_7G08575)-RELATED"/>
    <property type="match status" value="1"/>
</dbReference>
<dbReference type="CDD" id="cd10170">
    <property type="entry name" value="ASKHA_NBD_HSP70"/>
    <property type="match status" value="1"/>
</dbReference>
<dbReference type="EMBL" id="JAQQWE010000001">
    <property type="protein sequence ID" value="KAK7966926.1"/>
    <property type="molecule type" value="Genomic_DNA"/>
</dbReference>
<dbReference type="PANTHER" id="PTHR14187">
    <property type="entry name" value="ALPHA KINASE/ELONGATION FACTOR 2 KINASE"/>
    <property type="match status" value="1"/>
</dbReference>
<dbReference type="RefSeq" id="XP_066706318.1">
    <property type="nucleotide sequence ID" value="XM_066837425.1"/>
</dbReference>
<evidence type="ECO:0000313" key="3">
    <source>
        <dbReference type="EMBL" id="KAK7966926.1"/>
    </source>
</evidence>
<reference evidence="3 4" key="1">
    <citation type="submission" date="2023-01" db="EMBL/GenBank/DDBJ databases">
        <title>Analysis of 21 Apiospora genomes using comparative genomics revels a genus with tremendous synthesis potential of carbohydrate active enzymes and secondary metabolites.</title>
        <authorList>
            <person name="Sorensen T."/>
        </authorList>
    </citation>
    <scope>NUCLEOTIDE SEQUENCE [LARGE SCALE GENOMIC DNA]</scope>
    <source>
        <strain evidence="3 4">CBS 24483</strain>
    </source>
</reference>
<dbReference type="PRINTS" id="PR00301">
    <property type="entry name" value="HEATSHOCK70"/>
</dbReference>
<dbReference type="Gene3D" id="3.90.640.10">
    <property type="entry name" value="Actin, Chain A, domain 4"/>
    <property type="match status" value="1"/>
</dbReference>
<evidence type="ECO:0000256" key="2">
    <source>
        <dbReference type="ARBA" id="ARBA00022840"/>
    </source>
</evidence>
<evidence type="ECO:0000256" key="1">
    <source>
        <dbReference type="ARBA" id="ARBA00022741"/>
    </source>
</evidence>
<keyword evidence="1" id="KW-0547">Nucleotide-binding</keyword>
<comment type="caution">
    <text evidence="3">The sequence shown here is derived from an EMBL/GenBank/DDBJ whole genome shotgun (WGS) entry which is preliminary data.</text>
</comment>
<name>A0ABR1QW59_9PEZI</name>
<organism evidence="3 4">
    <name type="scientific">Apiospora aurea</name>
    <dbReference type="NCBI Taxonomy" id="335848"/>
    <lineage>
        <taxon>Eukaryota</taxon>
        <taxon>Fungi</taxon>
        <taxon>Dikarya</taxon>
        <taxon>Ascomycota</taxon>
        <taxon>Pezizomycotina</taxon>
        <taxon>Sordariomycetes</taxon>
        <taxon>Xylariomycetidae</taxon>
        <taxon>Amphisphaeriales</taxon>
        <taxon>Apiosporaceae</taxon>
        <taxon>Apiospora</taxon>
    </lineage>
</organism>
<dbReference type="GeneID" id="92070487"/>
<keyword evidence="2" id="KW-0067">ATP-binding</keyword>
<dbReference type="InterPro" id="IPR013126">
    <property type="entry name" value="Hsp_70_fam"/>
</dbReference>
<sequence>MEDSSAEHRILVVGIDFGTTYSGIAYGQSNIPDLRVACVSWPNQFTKEGGSGQKAPTTLRYLPRQQTNFEWGFQIGNSVHPDEVFRWFKLGLQSARDRPADLQTMLADHDTDRLVRDYLSGLGEHTMYFLSQTLGTAMVQRYVERSALRFVLTVPAVWSELAKHKTLQAFQKVPSLSGLGGVTMVSEPEAAATFSLHTMAQDLSLKIGQTFIVLDAGGGTADLITYTIVDLHPVLQVREAAKGSGGLCGGAFVDEAFKAHLQAALGHEDAFDNEVLGVAVQAFESGPKRKFSTSSIPNGTSSVPVFGMANNPELGIRNGRLHLRASDIYSMFEPVVLQIIRVAKEQIHSANVPIDAVVLVGGFGTSLYLRERLKDEIEDKENIPLRFTPQSQLAVVLGAVMKGLADAVPQEDSTFPKVLDRKARSKHNRLESPDHYGVELGVPYKEELHRDLYPKRYWDGLDGCWRVKVMDWFIRSGEHVAESKPYFHKFHHDFKVLLGRPDIINIQICVDSDSDGAPLERNRNVRTLCRLEADLNPIPTSQFRVRRGHDGLDYYRVRCEIEVVCKSASTDYTLIHDNQRYKTVTAEYA</sequence>
<protein>
    <submittedName>
        <fullName evidence="3">Uncharacterized protein</fullName>
    </submittedName>
</protein>
<evidence type="ECO:0000313" key="4">
    <source>
        <dbReference type="Proteomes" id="UP001391051"/>
    </source>
</evidence>
<dbReference type="InterPro" id="IPR043129">
    <property type="entry name" value="ATPase_NBD"/>
</dbReference>
<proteinExistence type="predicted"/>
<gene>
    <name evidence="3" type="ORF">PG986_001203</name>
</gene>
<dbReference type="SUPFAM" id="SSF53067">
    <property type="entry name" value="Actin-like ATPase domain"/>
    <property type="match status" value="2"/>
</dbReference>
<dbReference type="Gene3D" id="3.30.420.40">
    <property type="match status" value="2"/>
</dbReference>
<keyword evidence="4" id="KW-1185">Reference proteome</keyword>
<accession>A0ABR1QW59</accession>
<dbReference type="Pfam" id="PF00012">
    <property type="entry name" value="HSP70"/>
    <property type="match status" value="1"/>
</dbReference>
<dbReference type="Proteomes" id="UP001391051">
    <property type="component" value="Unassembled WGS sequence"/>
</dbReference>